<protein>
    <submittedName>
        <fullName evidence="9">Ring-hydroxylating oxygenase subunit alpha</fullName>
    </submittedName>
</protein>
<dbReference type="Gene3D" id="3.90.380.10">
    <property type="entry name" value="Naphthalene 1,2-dioxygenase Alpha Subunit, Chain A, domain 1"/>
    <property type="match status" value="1"/>
</dbReference>
<evidence type="ECO:0000313" key="10">
    <source>
        <dbReference type="Proteomes" id="UP000004550"/>
    </source>
</evidence>
<dbReference type="AlphaFoldDB" id="A0A1L5BQ90"/>
<feature type="domain" description="Rieske" evidence="8">
    <location>
        <begin position="50"/>
        <end position="160"/>
    </location>
</feature>
<dbReference type="InterPro" id="IPR036922">
    <property type="entry name" value="Rieske_2Fe-2S_sf"/>
</dbReference>
<evidence type="ECO:0000256" key="4">
    <source>
        <dbReference type="ARBA" id="ARBA00023002"/>
    </source>
</evidence>
<dbReference type="GO" id="GO:0005506">
    <property type="term" value="F:iron ion binding"/>
    <property type="evidence" value="ECO:0007669"/>
    <property type="project" value="InterPro"/>
</dbReference>
<evidence type="ECO:0000256" key="3">
    <source>
        <dbReference type="ARBA" id="ARBA00022723"/>
    </source>
</evidence>
<dbReference type="SUPFAM" id="SSF50022">
    <property type="entry name" value="ISP domain"/>
    <property type="match status" value="1"/>
</dbReference>
<dbReference type="PANTHER" id="PTHR43756">
    <property type="entry name" value="CHOLINE MONOOXYGENASE, CHLOROPLASTIC"/>
    <property type="match status" value="1"/>
</dbReference>
<dbReference type="Proteomes" id="UP000004550">
    <property type="component" value="Chromosome"/>
</dbReference>
<dbReference type="KEGG" id="sinb:SIDU_11415"/>
<dbReference type="GO" id="GO:0051537">
    <property type="term" value="F:2 iron, 2 sulfur cluster binding"/>
    <property type="evidence" value="ECO:0007669"/>
    <property type="project" value="UniProtKB-KW"/>
</dbReference>
<organism evidence="9 10">
    <name type="scientific">Sphingobium indicum (strain DSM 16412 / CCM 7286 / MTCC 6364 / B90A)</name>
    <dbReference type="NCBI Taxonomy" id="861109"/>
    <lineage>
        <taxon>Bacteria</taxon>
        <taxon>Pseudomonadati</taxon>
        <taxon>Pseudomonadota</taxon>
        <taxon>Alphaproteobacteria</taxon>
        <taxon>Sphingomonadales</taxon>
        <taxon>Sphingomonadaceae</taxon>
        <taxon>Sphingobium</taxon>
    </lineage>
</organism>
<dbReference type="PRINTS" id="PR00090">
    <property type="entry name" value="RNGDIOXGNASE"/>
</dbReference>
<evidence type="ECO:0000256" key="6">
    <source>
        <dbReference type="ARBA" id="ARBA00023014"/>
    </source>
</evidence>
<evidence type="ECO:0000256" key="7">
    <source>
        <dbReference type="SAM" id="MobiDB-lite"/>
    </source>
</evidence>
<dbReference type="Pfam" id="PF00355">
    <property type="entry name" value="Rieske"/>
    <property type="match status" value="1"/>
</dbReference>
<keyword evidence="6" id="KW-0411">Iron-sulfur</keyword>
<evidence type="ECO:0000256" key="5">
    <source>
        <dbReference type="ARBA" id="ARBA00023004"/>
    </source>
</evidence>
<dbReference type="SUPFAM" id="SSF55961">
    <property type="entry name" value="Bet v1-like"/>
    <property type="match status" value="1"/>
</dbReference>
<accession>A0A1L5BQ90</accession>
<dbReference type="PROSITE" id="PS51296">
    <property type="entry name" value="RIESKE"/>
    <property type="match status" value="1"/>
</dbReference>
<dbReference type="EMBL" id="CP013070">
    <property type="protein sequence ID" value="APL95065.1"/>
    <property type="molecule type" value="Genomic_DNA"/>
</dbReference>
<name>A0A1L5BQ90_SPHIB</name>
<reference evidence="9 10" key="1">
    <citation type="journal article" date="2012" name="J. Bacteriol.">
        <title>Genome sequence of Sphingobium indicum B90A, a hexachlorocyclohexane-degrading bacterium.</title>
        <authorList>
            <person name="Anand S."/>
            <person name="Sangwan N."/>
            <person name="Lata P."/>
            <person name="Kaur J."/>
            <person name="Dua A."/>
            <person name="Singh A.K."/>
            <person name="Verma M."/>
            <person name="Kaur J."/>
            <person name="Khurana J.P."/>
            <person name="Khurana P."/>
            <person name="Mathur S."/>
            <person name="Lal R."/>
        </authorList>
    </citation>
    <scope>NUCLEOTIDE SEQUENCE [LARGE SCALE GENOMIC DNA]</scope>
    <source>
        <strain evidence="10">DSM 16412 / CCM 7286 / MTCC 6364 / B90A</strain>
    </source>
</reference>
<keyword evidence="3" id="KW-0479">Metal-binding</keyword>
<evidence type="ECO:0000259" key="8">
    <source>
        <dbReference type="PROSITE" id="PS51296"/>
    </source>
</evidence>
<comment type="cofactor">
    <cofactor evidence="1">
        <name>Fe cation</name>
        <dbReference type="ChEBI" id="CHEBI:24875"/>
    </cofactor>
</comment>
<proteinExistence type="predicted"/>
<keyword evidence="4" id="KW-0560">Oxidoreductase</keyword>
<keyword evidence="5" id="KW-0408">Iron</keyword>
<feature type="region of interest" description="Disordered" evidence="7">
    <location>
        <begin position="1"/>
        <end position="25"/>
    </location>
</feature>
<gene>
    <name evidence="9" type="ORF">SIDU_11415</name>
</gene>
<evidence type="ECO:0000256" key="2">
    <source>
        <dbReference type="ARBA" id="ARBA00022714"/>
    </source>
</evidence>
<dbReference type="Pfam" id="PF00848">
    <property type="entry name" value="Ring_hydroxyl_A"/>
    <property type="match status" value="1"/>
</dbReference>
<dbReference type="InterPro" id="IPR015879">
    <property type="entry name" value="Ring_hydroxy_dOase_asu_C_dom"/>
</dbReference>
<dbReference type="CDD" id="cd03469">
    <property type="entry name" value="Rieske_RO_Alpha_N"/>
    <property type="match status" value="1"/>
</dbReference>
<evidence type="ECO:0000313" key="9">
    <source>
        <dbReference type="EMBL" id="APL95065.1"/>
    </source>
</evidence>
<dbReference type="InterPro" id="IPR017941">
    <property type="entry name" value="Rieske_2Fe-2S"/>
</dbReference>
<evidence type="ECO:0000256" key="1">
    <source>
        <dbReference type="ARBA" id="ARBA00001962"/>
    </source>
</evidence>
<dbReference type="Gene3D" id="2.102.10.10">
    <property type="entry name" value="Rieske [2Fe-2S] iron-sulphur domain"/>
    <property type="match status" value="1"/>
</dbReference>
<sequence length="409" mass="45947">MSRNSAAPVESPIRPVTAEGTGGGLSVPLEPYRSPEFFAAERERLFGRAWLLMGRIEELPTPRSHVVKRVDICNASILITRDGGDIVRAFHNICPHRANLLVRTESGSGGTLVCNYHNWSFSLDGSLKGVPGESMFGGLDKKKCGLKPIALSVWEGWIFINLDPEPAMTLEEFLGDMAPYLSGLSYPYADTPVVLEVKVKCNWKVVMDAFAEAYHLPALHRNTICEWFSDRSNAFGKPLTTRIMGLHAVNSMYGNPDYAPGDRNAFERIVENPAHMASDHVETLNHYRAHAAVNPTKTDRWSMDVNYIFPNVHIDSIGTGFLVHHFWPVSVDEAIQETRMYVRRPRTIRERIAFEFHLARAFDVYLEDLSNVEYTQVGINSRATDTIPLSEAEILIHHSIAKLQEWISG</sequence>
<dbReference type="RefSeq" id="WP_007683220.1">
    <property type="nucleotide sequence ID" value="NZ_CP013070.1"/>
</dbReference>
<dbReference type="InterPro" id="IPR001663">
    <property type="entry name" value="Rng_hydr_dOase-A"/>
</dbReference>
<dbReference type="CDD" id="cd00680">
    <property type="entry name" value="RHO_alpha_C"/>
    <property type="match status" value="1"/>
</dbReference>
<dbReference type="GO" id="GO:0016491">
    <property type="term" value="F:oxidoreductase activity"/>
    <property type="evidence" value="ECO:0007669"/>
    <property type="project" value="UniProtKB-KW"/>
</dbReference>
<keyword evidence="2" id="KW-0001">2Fe-2S</keyword>
<dbReference type="PANTHER" id="PTHR43756:SF5">
    <property type="entry name" value="CHOLINE MONOOXYGENASE, CHLOROPLASTIC"/>
    <property type="match status" value="1"/>
</dbReference>